<dbReference type="InterPro" id="IPR000999">
    <property type="entry name" value="RNase_III_dom"/>
</dbReference>
<dbReference type="InterPro" id="IPR005034">
    <property type="entry name" value="Dicer_dimerisation"/>
</dbReference>
<feature type="compositionally biased region" description="Basic and acidic residues" evidence="6">
    <location>
        <begin position="1110"/>
        <end position="1121"/>
    </location>
</feature>
<evidence type="ECO:0000256" key="2">
    <source>
        <dbReference type="ARBA" id="ARBA00022741"/>
    </source>
</evidence>
<dbReference type="GO" id="GO:0004525">
    <property type="term" value="F:ribonuclease III activity"/>
    <property type="evidence" value="ECO:0007669"/>
    <property type="project" value="InterPro"/>
</dbReference>
<dbReference type="SUPFAM" id="SSF54768">
    <property type="entry name" value="dsRNA-binding domain-like"/>
    <property type="match status" value="1"/>
</dbReference>
<keyword evidence="3" id="KW-0378">Hydrolase</keyword>
<dbReference type="InterPro" id="IPR038248">
    <property type="entry name" value="Dicer_dimer_sf"/>
</dbReference>
<evidence type="ECO:0000256" key="5">
    <source>
        <dbReference type="ARBA" id="ARBA00022840"/>
    </source>
</evidence>
<name>A0A9P3PDB0_LYOSH</name>
<dbReference type="GO" id="GO:0006396">
    <property type="term" value="P:RNA processing"/>
    <property type="evidence" value="ECO:0007669"/>
    <property type="project" value="InterPro"/>
</dbReference>
<evidence type="ECO:0000256" key="4">
    <source>
        <dbReference type="ARBA" id="ARBA00022806"/>
    </source>
</evidence>
<dbReference type="Proteomes" id="UP001063166">
    <property type="component" value="Unassembled WGS sequence"/>
</dbReference>
<dbReference type="InterPro" id="IPR036389">
    <property type="entry name" value="RNase_III_sf"/>
</dbReference>
<proteinExistence type="predicted"/>
<dbReference type="Gene3D" id="3.40.50.300">
    <property type="entry name" value="P-loop containing nucleotide triphosphate hydrolases"/>
    <property type="match status" value="1"/>
</dbReference>
<dbReference type="Pfam" id="PF00636">
    <property type="entry name" value="Ribonuclease_3"/>
    <property type="match status" value="2"/>
</dbReference>
<keyword evidence="5" id="KW-0067">ATP-binding</keyword>
<dbReference type="PROSITE" id="PS50142">
    <property type="entry name" value="RNASE_3_2"/>
    <property type="match status" value="2"/>
</dbReference>
<evidence type="ECO:0000259" key="7">
    <source>
        <dbReference type="PROSITE" id="PS50142"/>
    </source>
</evidence>
<dbReference type="PANTHER" id="PTHR14950:SF37">
    <property type="entry name" value="ENDORIBONUCLEASE DICER"/>
    <property type="match status" value="1"/>
</dbReference>
<dbReference type="Gene3D" id="1.10.1520.10">
    <property type="entry name" value="Ribonuclease III domain"/>
    <property type="match status" value="2"/>
</dbReference>
<feature type="domain" description="RNase III" evidence="7">
    <location>
        <begin position="1246"/>
        <end position="1402"/>
    </location>
</feature>
<reference evidence="8" key="1">
    <citation type="submission" date="2022-07" db="EMBL/GenBank/DDBJ databases">
        <title>The genome of Lyophyllum shimeji provides insight into the initial evolution of ectomycorrhizal fungal genome.</title>
        <authorList>
            <person name="Kobayashi Y."/>
            <person name="Shibata T."/>
            <person name="Hirakawa H."/>
            <person name="Shigenobu S."/>
            <person name="Nishiyama T."/>
            <person name="Yamada A."/>
            <person name="Hasebe M."/>
            <person name="Kawaguchi M."/>
        </authorList>
    </citation>
    <scope>NUCLEOTIDE SEQUENCE</scope>
    <source>
        <strain evidence="8">AT787</strain>
    </source>
</reference>
<gene>
    <name evidence="8" type="primary">dcl1</name>
    <name evidence="8" type="ORF">LshimejAT787_0106020</name>
</gene>
<organism evidence="8 9">
    <name type="scientific">Lyophyllum shimeji</name>
    <name type="common">Hon-shimeji</name>
    <name type="synonym">Tricholoma shimeji</name>
    <dbReference type="NCBI Taxonomy" id="47721"/>
    <lineage>
        <taxon>Eukaryota</taxon>
        <taxon>Fungi</taxon>
        <taxon>Dikarya</taxon>
        <taxon>Basidiomycota</taxon>
        <taxon>Agaricomycotina</taxon>
        <taxon>Agaricomycetes</taxon>
        <taxon>Agaricomycetidae</taxon>
        <taxon>Agaricales</taxon>
        <taxon>Tricholomatineae</taxon>
        <taxon>Lyophyllaceae</taxon>
        <taxon>Lyophyllum</taxon>
    </lineage>
</organism>
<dbReference type="EMBL" id="BRPK01000001">
    <property type="protein sequence ID" value="GLB33718.1"/>
    <property type="molecule type" value="Genomic_DNA"/>
</dbReference>
<dbReference type="PANTHER" id="PTHR14950">
    <property type="entry name" value="DICER-RELATED"/>
    <property type="match status" value="1"/>
</dbReference>
<keyword evidence="4" id="KW-0347">Helicase</keyword>
<evidence type="ECO:0000313" key="9">
    <source>
        <dbReference type="Proteomes" id="UP001063166"/>
    </source>
</evidence>
<sequence length="1566" mass="174167">MLSVWKRTWKEKDPSVHPSKDRLDAPSSSASTLGFTAAAHPSDTMSSAFGRSTDSRIKRPCTDDDEYPESLRKRPRTNASETALSKVDRDTILEEAKRRNTIAILPPGEPIMITIVQFLEWTVENERLRLNAATKRRRTALLVANDDSSSETHDTNLRSVASHLLVGRYDAVDGSAGAEPRAKLLQHDVVVVNSSLLLESLINGTLALTQFHAMIFVDLQDEQGGLAGPILQIMHHFYLVTDFLSRPRILGFASPHVSGVRTLLSMEEIKATMDASVLDFTSQEIAGDSSPLSQTDLVLLYDRETQPTVPVLLKELELLDPSRSVFREQFDDARHVLEELGPCASDLTWRRALKESDARDRTEDGTQKERQIRDRVKNWTFVMPNIDPSSRGFNASQKVLMLVQVLEACEPYGECFRGVVLVRQQAIAVSLVDLLRRLDEQLSFLRPVALLGDGLLSDLQRQDILQGFTAGMHNLLIMSEPKKDWVMPKTSIIIYFDQSESLTKSRAFSSARETHRVHLVPKSQDALGNVSSRSPDVSLDDPDVLRPTRSIGDAWQASASRAISQPVNSCLSDARNQHSFIQDPTTSSRIYLWHAADVVHHIASSGLVGRVSRGHPVFHYEETRESGSPLIFTCTVIIPGIEKVTGPPCASRGDAQRAACYKLCQNLTSMGLLDYRVFPRPPKSVTSSQSDSGSLSDDKLAGTRSYVRKSPDFWINTKNAPLVSLYPVVVSTSHRDEGTQPYAPLAILTRQPLPDLTSFKIFYSGVPAVIDIKRGAALRLEETQLNALYLYTLRMCRVICNKPFECTLDDMVYFLAPLPANWTSSPNVDPGPAFELPSIAEYIPWDLVCLAGDSCITPFTATTLETVEEEIQDAVIQDRATEFTRRYAAVRLRPDLSPLSKPLDSPREAGYDNILAYCAARKGFEKLQDENQPLIEVSTIPAVLNQLDPTSRPCGSTKLHAKYLVPELSSKCTIPASTLRTARLLPSITRRIDDFLLVKELNAQCFEHAISDQLLHMALCTPSCGVEYDYERLELLGDAFLKYVSSIYLFVAHPTHTEDDLHTARKELISNRSLFQHACRIGLPAYIQSKSFTPKQWKPPNFRVSSASAPKEDGSEVKQKLGEVSQIERSVGSVLSSPQRKPHETEMDPSAPEHEGKRCAGATKKKKKKKKKRGQEDNQWLGDKAVADVAEAIIGAGYLTGGQDVGLNVIKALGIPVTDIQTWSDFGRRLVAIPPDLSSRVNSESIHAVEDIIGYNVKQPHLIAYALTHSSIQDRQPSIRERLEFIGDAILDFMVIQRLFRREQQLMPGGLTLLKGAMVSNSTLAAVCVLSGLHKHFQYKSHVLHASIQDYATKLRASQAKEYRNAELEDRPPGQFWLELAAPKVLSDIVEAVMGAVYAGDRFSSAGIDALFDKLLKPFYDKHITLKTLSHHPTKLLFELFQRWRCQLFSITTATERKVNVAHIIVHDVILASAEDPDPTIAARRASLFALDALEGDPGFFSRNCDCRRPRTRAETYAADKKNTLRALQEVEEQPTRGGVRHLSQDSGIEAGMVLADAVESEAEEE</sequence>
<dbReference type="GO" id="GO:0004386">
    <property type="term" value="F:helicase activity"/>
    <property type="evidence" value="ECO:0007669"/>
    <property type="project" value="UniProtKB-KW"/>
</dbReference>
<accession>A0A9P3PDB0</accession>
<evidence type="ECO:0000256" key="3">
    <source>
        <dbReference type="ARBA" id="ARBA00022801"/>
    </source>
</evidence>
<feature type="compositionally biased region" description="Polar residues" evidence="6">
    <location>
        <begin position="43"/>
        <end position="52"/>
    </location>
</feature>
<dbReference type="Gene3D" id="3.30.160.380">
    <property type="entry name" value="Dicer dimerisation domain"/>
    <property type="match status" value="1"/>
</dbReference>
<dbReference type="GO" id="GO:0005524">
    <property type="term" value="F:ATP binding"/>
    <property type="evidence" value="ECO:0007669"/>
    <property type="project" value="UniProtKB-KW"/>
</dbReference>
<dbReference type="CDD" id="cd00593">
    <property type="entry name" value="RIBOc"/>
    <property type="match status" value="2"/>
</dbReference>
<keyword evidence="9" id="KW-1185">Reference proteome</keyword>
<dbReference type="SUPFAM" id="SSF69065">
    <property type="entry name" value="RNase III domain-like"/>
    <property type="match status" value="2"/>
</dbReference>
<evidence type="ECO:0000313" key="8">
    <source>
        <dbReference type="EMBL" id="GLB33718.1"/>
    </source>
</evidence>
<dbReference type="InterPro" id="IPR027417">
    <property type="entry name" value="P-loop_NTPase"/>
</dbReference>
<dbReference type="SMART" id="SM00535">
    <property type="entry name" value="RIBOc"/>
    <property type="match status" value="2"/>
</dbReference>
<comment type="caution">
    <text evidence="8">The sequence shown here is derived from an EMBL/GenBank/DDBJ whole genome shotgun (WGS) entry which is preliminary data.</text>
</comment>
<keyword evidence="1" id="KW-0677">Repeat</keyword>
<protein>
    <submittedName>
        <fullName evidence="8">PAZ domain containing protein</fullName>
    </submittedName>
</protein>
<feature type="region of interest" description="Disordered" evidence="6">
    <location>
        <begin position="1"/>
        <end position="83"/>
    </location>
</feature>
<keyword evidence="2" id="KW-0547">Nucleotide-binding</keyword>
<feature type="compositionally biased region" description="Basic and acidic residues" evidence="6">
    <location>
        <begin position="8"/>
        <end position="24"/>
    </location>
</feature>
<feature type="compositionally biased region" description="Basic residues" evidence="6">
    <location>
        <begin position="1163"/>
        <end position="1173"/>
    </location>
</feature>
<feature type="region of interest" description="Disordered" evidence="6">
    <location>
        <begin position="1098"/>
        <end position="1177"/>
    </location>
</feature>
<feature type="compositionally biased region" description="Basic and acidic residues" evidence="6">
    <location>
        <begin position="53"/>
        <end position="62"/>
    </location>
</feature>
<dbReference type="OrthoDB" id="416741at2759"/>
<evidence type="ECO:0000256" key="6">
    <source>
        <dbReference type="SAM" id="MobiDB-lite"/>
    </source>
</evidence>
<dbReference type="Pfam" id="PF03368">
    <property type="entry name" value="Dicer_dimer"/>
    <property type="match status" value="1"/>
</dbReference>
<feature type="compositionally biased region" description="Basic and acidic residues" evidence="6">
    <location>
        <begin position="1141"/>
        <end position="1158"/>
    </location>
</feature>
<feature type="domain" description="RNase III" evidence="7">
    <location>
        <begin position="981"/>
        <end position="1202"/>
    </location>
</feature>
<evidence type="ECO:0000256" key="1">
    <source>
        <dbReference type="ARBA" id="ARBA00022737"/>
    </source>
</evidence>